<keyword evidence="3" id="KW-1185">Reference proteome</keyword>
<accession>A0A380LNI7</accession>
<dbReference type="Pfam" id="PF00535">
    <property type="entry name" value="Glycos_transf_2"/>
    <property type="match status" value="2"/>
</dbReference>
<protein>
    <submittedName>
        <fullName evidence="2">Capsular polysaccharide synthesis protein CpsIbJ</fullName>
    </submittedName>
</protein>
<feature type="domain" description="Glycosyltransferase 2-like" evidence="1">
    <location>
        <begin position="554"/>
        <end position="679"/>
    </location>
</feature>
<dbReference type="OrthoDB" id="9179784at2"/>
<dbReference type="CDD" id="cd04184">
    <property type="entry name" value="GT2_RfbC_Mx_like"/>
    <property type="match status" value="1"/>
</dbReference>
<dbReference type="InterPro" id="IPR001173">
    <property type="entry name" value="Glyco_trans_2-like"/>
</dbReference>
<dbReference type="PANTHER" id="PTHR43179:SF7">
    <property type="entry name" value="RHAMNOSYLTRANSFERASE WBBL"/>
    <property type="match status" value="1"/>
</dbReference>
<evidence type="ECO:0000313" key="2">
    <source>
        <dbReference type="EMBL" id="SUO04160.1"/>
    </source>
</evidence>
<dbReference type="PANTHER" id="PTHR43179">
    <property type="entry name" value="RHAMNOSYLTRANSFERASE WBBL"/>
    <property type="match status" value="1"/>
</dbReference>
<evidence type="ECO:0000313" key="3">
    <source>
        <dbReference type="Proteomes" id="UP000255523"/>
    </source>
</evidence>
<dbReference type="Gene3D" id="3.90.550.10">
    <property type="entry name" value="Spore Coat Polysaccharide Biosynthesis Protein SpsA, Chain A"/>
    <property type="match status" value="2"/>
</dbReference>
<dbReference type="RefSeq" id="WP_022790395.1">
    <property type="nucleotide sequence ID" value="NZ_UHFX01000003.1"/>
</dbReference>
<gene>
    <name evidence="2" type="primary">cpsI_2</name>
    <name evidence="2" type="ORF">NCTC11087_01054</name>
</gene>
<dbReference type="GeneID" id="77462022"/>
<organism evidence="2 3">
    <name type="scientific">Faecalicoccus pleomorphus</name>
    <dbReference type="NCBI Taxonomy" id="1323"/>
    <lineage>
        <taxon>Bacteria</taxon>
        <taxon>Bacillati</taxon>
        <taxon>Bacillota</taxon>
        <taxon>Erysipelotrichia</taxon>
        <taxon>Erysipelotrichales</taxon>
        <taxon>Erysipelotrichaceae</taxon>
        <taxon>Faecalicoccus</taxon>
    </lineage>
</organism>
<evidence type="ECO:0000259" key="1">
    <source>
        <dbReference type="Pfam" id="PF00535"/>
    </source>
</evidence>
<dbReference type="CDD" id="cd04186">
    <property type="entry name" value="GT_2_like_c"/>
    <property type="match status" value="1"/>
</dbReference>
<name>A0A380LNI7_9FIRM</name>
<proteinExistence type="predicted"/>
<dbReference type="EMBL" id="UHFX01000003">
    <property type="protein sequence ID" value="SUO04160.1"/>
    <property type="molecule type" value="Genomic_DNA"/>
</dbReference>
<dbReference type="AlphaFoldDB" id="A0A380LNI7"/>
<reference evidence="2 3" key="1">
    <citation type="submission" date="2018-06" db="EMBL/GenBank/DDBJ databases">
        <authorList>
            <consortium name="Pathogen Informatics"/>
            <person name="Doyle S."/>
        </authorList>
    </citation>
    <scope>NUCLEOTIDE SEQUENCE [LARGE SCALE GENOMIC DNA]</scope>
    <source>
        <strain evidence="2 3">NCTC11087</strain>
    </source>
</reference>
<feature type="domain" description="Glycosyltransferase 2-like" evidence="1">
    <location>
        <begin position="296"/>
        <end position="433"/>
    </location>
</feature>
<dbReference type="InterPro" id="IPR029044">
    <property type="entry name" value="Nucleotide-diphossugar_trans"/>
</dbReference>
<dbReference type="SUPFAM" id="SSF53448">
    <property type="entry name" value="Nucleotide-diphospho-sugar transferases"/>
    <property type="match status" value="2"/>
</dbReference>
<dbReference type="GO" id="GO:0016757">
    <property type="term" value="F:glycosyltransferase activity"/>
    <property type="evidence" value="ECO:0007669"/>
    <property type="project" value="UniProtKB-KW"/>
</dbReference>
<dbReference type="Proteomes" id="UP000255523">
    <property type="component" value="Unassembled WGS sequence"/>
</dbReference>
<sequence>MSKGSFRYYIDKISYKSKEPFQFIYFTGWCFHLSGKPVNFAVYINDQKVNAEIHRFDRKDVVKKYNETDGKDIGFIVRVSDIFRSVYEIKLVAQVHQEKMILSCLNRDQLNRLDDKSIFEYSIDLYQKMDNRKNGYVISGWAIALDKQEISFEVLDCNNKVIESSLQLSARKDLVARKFISQDQAICGFQIVFSGIENEHYSLKLSTETDEKIIPLNSEMQSILKYLQLMNVENVKKAYKFWQKYGSRKLIKRVFQSRDSSQSTIDYNEWAKKRDATEVELARQRNHKFSISPKMSLVVATFNTPIPYLKQMIETVINQTYYNWELCVADGSTNKEVVDYIQNKYSDEKRIKVVQLDKNYGIAGNMNEAIKIATGDFIGLYDHDDALAPNALFEFVKAINQNNDLKVIYSDEDKIDSEWTRRFEPHFKSDFNLDLLCTNNYICHLLFVKKELMEQVGYLKSEFDGAQDHDFVLRCVEKVKNNQIYHIPKVLYHWRIHENSTAGNPESKMYAFDAGVRACQAHFDRQNLHVKVSHGPTLGFYRNKYILDNYPLVSIIIPNKDHIDDLDRCLRSIANKSTYKNYEIIIVENNSTEKNTFDYYKQLEEANANIKVVYWEDEFNYSAINNYGVTFAKGEYILLLNNDTEVINPVWIEELLGFCMRKDVGAVGAKLYYPDDTIQHAGVIIGLGGVAGHCFSGLGRNEYGYFGRLICSQDLSAVTAACLMTKKSIFEEVHGLDETFKVAFNDIDYCLKLREKGYLVVFNPYVELYHYESKSRGFENTRSKAIRFQNEIDGFEAKWNQILKHGDPYYNVNFSRCGNGFTLKKNIEKEI</sequence>